<dbReference type="CDD" id="cd17546">
    <property type="entry name" value="REC_hyHK_CKI1_RcsC-like"/>
    <property type="match status" value="1"/>
</dbReference>
<dbReference type="Gene3D" id="3.30.565.10">
    <property type="entry name" value="Histidine kinase-like ATPase, C-terminal domain"/>
    <property type="match status" value="1"/>
</dbReference>
<evidence type="ECO:0000256" key="5">
    <source>
        <dbReference type="ARBA" id="ARBA00022679"/>
    </source>
</evidence>
<evidence type="ECO:0000256" key="3">
    <source>
        <dbReference type="ARBA" id="ARBA00012438"/>
    </source>
</evidence>
<dbReference type="SMART" id="SM00448">
    <property type="entry name" value="REC"/>
    <property type="match status" value="1"/>
</dbReference>
<dbReference type="Proteomes" id="UP001056201">
    <property type="component" value="Chromosome 2"/>
</dbReference>
<feature type="coiled-coil region" evidence="9">
    <location>
        <begin position="225"/>
        <end position="270"/>
    </location>
</feature>
<evidence type="ECO:0000256" key="8">
    <source>
        <dbReference type="PROSITE-ProRule" id="PRU00169"/>
    </source>
</evidence>
<dbReference type="Gene3D" id="6.10.340.10">
    <property type="match status" value="1"/>
</dbReference>
<keyword evidence="5" id="KW-0808">Transferase</keyword>
<organism evidence="14 15">
    <name type="scientific">Aquincola tertiaricarbonis</name>
    <dbReference type="NCBI Taxonomy" id="391953"/>
    <lineage>
        <taxon>Bacteria</taxon>
        <taxon>Pseudomonadati</taxon>
        <taxon>Pseudomonadota</taxon>
        <taxon>Betaproteobacteria</taxon>
        <taxon>Burkholderiales</taxon>
        <taxon>Sphaerotilaceae</taxon>
        <taxon>Aquincola</taxon>
    </lineage>
</organism>
<dbReference type="InterPro" id="IPR004358">
    <property type="entry name" value="Sig_transdc_His_kin-like_C"/>
</dbReference>
<feature type="domain" description="Response regulatory" evidence="12">
    <location>
        <begin position="661"/>
        <end position="780"/>
    </location>
</feature>
<dbReference type="InterPro" id="IPR005467">
    <property type="entry name" value="His_kinase_dom"/>
</dbReference>
<keyword evidence="6" id="KW-0418">Kinase</keyword>
<dbReference type="CDD" id="cd00082">
    <property type="entry name" value="HisKA"/>
    <property type="match status" value="1"/>
</dbReference>
<evidence type="ECO:0000313" key="15">
    <source>
        <dbReference type="Proteomes" id="UP001056201"/>
    </source>
</evidence>
<dbReference type="PRINTS" id="PR00344">
    <property type="entry name" value="BCTRLSENSOR"/>
</dbReference>
<dbReference type="SMART" id="SM00387">
    <property type="entry name" value="HATPase_c"/>
    <property type="match status" value="1"/>
</dbReference>
<dbReference type="SUPFAM" id="SSF52172">
    <property type="entry name" value="CheY-like"/>
    <property type="match status" value="1"/>
</dbReference>
<dbReference type="Gene3D" id="3.40.50.2300">
    <property type="match status" value="1"/>
</dbReference>
<dbReference type="EC" id="2.7.13.3" evidence="3"/>
<keyword evidence="15" id="KW-1185">Reference proteome</keyword>
<gene>
    <name evidence="14" type="ORF">MW290_21920</name>
</gene>
<dbReference type="PANTHER" id="PTHR45339">
    <property type="entry name" value="HYBRID SIGNAL TRANSDUCTION HISTIDINE KINASE J"/>
    <property type="match status" value="1"/>
</dbReference>
<dbReference type="InterPro" id="IPR001789">
    <property type="entry name" value="Sig_transdc_resp-reg_receiver"/>
</dbReference>
<feature type="domain" description="HAMP" evidence="13">
    <location>
        <begin position="187"/>
        <end position="240"/>
    </location>
</feature>
<evidence type="ECO:0000259" key="11">
    <source>
        <dbReference type="PROSITE" id="PS50109"/>
    </source>
</evidence>
<dbReference type="InterPro" id="IPR033417">
    <property type="entry name" value="CHASE8"/>
</dbReference>
<dbReference type="Pfam" id="PF00072">
    <property type="entry name" value="Response_reg"/>
    <property type="match status" value="1"/>
</dbReference>
<dbReference type="EMBL" id="CP097636">
    <property type="protein sequence ID" value="URI11599.1"/>
    <property type="molecule type" value="Genomic_DNA"/>
</dbReference>
<keyword evidence="9" id="KW-0175">Coiled coil</keyword>
<dbReference type="Pfam" id="PF00512">
    <property type="entry name" value="HisKA"/>
    <property type="match status" value="1"/>
</dbReference>
<accession>A0ABY4SF04</accession>
<keyword evidence="10" id="KW-0472">Membrane</keyword>
<dbReference type="PROSITE" id="PS50110">
    <property type="entry name" value="RESPONSE_REGULATORY"/>
    <property type="match status" value="1"/>
</dbReference>
<keyword evidence="4 8" id="KW-0597">Phosphoprotein</keyword>
<dbReference type="SUPFAM" id="SSF158472">
    <property type="entry name" value="HAMP domain-like"/>
    <property type="match status" value="1"/>
</dbReference>
<dbReference type="SMART" id="SM00304">
    <property type="entry name" value="HAMP"/>
    <property type="match status" value="1"/>
</dbReference>
<dbReference type="InterPro" id="IPR003660">
    <property type="entry name" value="HAMP_dom"/>
</dbReference>
<name>A0ABY4SF04_AQUTE</name>
<protein>
    <recommendedName>
        <fullName evidence="3">histidine kinase</fullName>
        <ecNumber evidence="3">2.7.13.3</ecNumber>
    </recommendedName>
</protein>
<dbReference type="PANTHER" id="PTHR45339:SF1">
    <property type="entry name" value="HYBRID SIGNAL TRANSDUCTION HISTIDINE KINASE J"/>
    <property type="match status" value="1"/>
</dbReference>
<dbReference type="InterPro" id="IPR036097">
    <property type="entry name" value="HisK_dim/P_sf"/>
</dbReference>
<evidence type="ECO:0000256" key="7">
    <source>
        <dbReference type="ARBA" id="ARBA00023012"/>
    </source>
</evidence>
<dbReference type="CDD" id="cd06225">
    <property type="entry name" value="HAMP"/>
    <property type="match status" value="1"/>
</dbReference>
<feature type="modified residue" description="4-aspartylphosphate" evidence="8">
    <location>
        <position position="710"/>
    </location>
</feature>
<feature type="domain" description="Histidine kinase" evidence="11">
    <location>
        <begin position="280"/>
        <end position="499"/>
    </location>
</feature>
<feature type="transmembrane region" description="Helical" evidence="10">
    <location>
        <begin position="29"/>
        <end position="51"/>
    </location>
</feature>
<dbReference type="InterPro" id="IPR011006">
    <property type="entry name" value="CheY-like_superfamily"/>
</dbReference>
<evidence type="ECO:0000256" key="10">
    <source>
        <dbReference type="SAM" id="Phobius"/>
    </source>
</evidence>
<dbReference type="SUPFAM" id="SSF47384">
    <property type="entry name" value="Homodimeric domain of signal transducing histidine kinase"/>
    <property type="match status" value="1"/>
</dbReference>
<keyword evidence="7" id="KW-0902">Two-component regulatory system</keyword>
<dbReference type="CDD" id="cd16922">
    <property type="entry name" value="HATPase_EvgS-ArcB-TorS-like"/>
    <property type="match status" value="1"/>
</dbReference>
<feature type="transmembrane region" description="Helical" evidence="10">
    <location>
        <begin position="160"/>
        <end position="182"/>
    </location>
</feature>
<proteinExistence type="predicted"/>
<dbReference type="InterPro" id="IPR003594">
    <property type="entry name" value="HATPase_dom"/>
</dbReference>
<keyword evidence="10" id="KW-1133">Transmembrane helix</keyword>
<reference evidence="14" key="1">
    <citation type="submission" date="2022-05" db="EMBL/GenBank/DDBJ databases">
        <title>An RpoN-dependent PEP-CTERM gene is involved in floc formation of an Aquincola tertiaricarbonis strain.</title>
        <authorList>
            <person name="Qiu D."/>
            <person name="Xia M."/>
        </authorList>
    </citation>
    <scope>NUCLEOTIDE SEQUENCE</scope>
    <source>
        <strain evidence="14">RN12</strain>
    </source>
</reference>
<evidence type="ECO:0000256" key="9">
    <source>
        <dbReference type="SAM" id="Coils"/>
    </source>
</evidence>
<dbReference type="Pfam" id="PF17152">
    <property type="entry name" value="CHASE8"/>
    <property type="match status" value="1"/>
</dbReference>
<evidence type="ECO:0000256" key="1">
    <source>
        <dbReference type="ARBA" id="ARBA00000085"/>
    </source>
</evidence>
<dbReference type="InterPro" id="IPR036890">
    <property type="entry name" value="HATPase_C_sf"/>
</dbReference>
<dbReference type="SMART" id="SM00388">
    <property type="entry name" value="HisKA"/>
    <property type="match status" value="1"/>
</dbReference>
<dbReference type="Pfam" id="PF02518">
    <property type="entry name" value="HATPase_c"/>
    <property type="match status" value="1"/>
</dbReference>
<evidence type="ECO:0000313" key="14">
    <source>
        <dbReference type="EMBL" id="URI11599.1"/>
    </source>
</evidence>
<keyword evidence="10" id="KW-0812">Transmembrane</keyword>
<dbReference type="InterPro" id="IPR003661">
    <property type="entry name" value="HisK_dim/P_dom"/>
</dbReference>
<sequence length="792" mass="84835">MRRPPLPAALERWWAAAADQPLRRRLPRLFVFAASLTALLSLLAMLVVAVWSEDRRTEGEAQELVRTTAFALEAPLAFGDVDAANETLGFLRVRSNVRGAWLKDADGAVRARYLAAGTPDRPGPQPGFGRLVVSAPVGPPANPMGQVTVELDELQSYRQLAIGAAALILAQLLALALSLPLVRRIAARITSPMTALGRTAARIAEQRDYSRRLEGEGLDEVGQAVRAFNDMLDQVQQRAQALENANRTLEERVAQRTRELAQEKERAEAASLAKTRFLANMSHELRTPLNAVLGATQLLQQGGQATDRAQLIETIGQSGANLLALIENVLDVARIESGALTLSQEAFNLVDCVEAAVATASVAARSGGLAMAAVIEPDLAAWRTGDPMRLRQVLLNLLGNAVKFTPAGEVVLRVTAAAGAPGRVRFCVTDTGVGMDLETTRDIFQPFAQADEATTRRFGGTGLGLTISRELVRAMGGDIQVDSQPGQGSSFWFEIPLPGAEGPVTEWAGPRAAPAPVCFFEPHEPSAEALAAMLRRMQIPAERVVDATDLQVRLQAAGSEGNGPPWLLVATETAQAWALLERCADLIDPERVIAMNDAPSHAADSAREHLQLPRSVLKPVLRAALVSRLGWRRDGLPPSMDPPAEPPLPGQAGALPAPVRRLLVVDDDPTNQMIVAAMLTNAGLGVQTADDGRSALALLREHRFDLVLMDWQMPDMDGLEVTRRIRNGAAGPHNTAIPVVALTANAFAEDRVACLAVGMNDFLTKPVVAQQLLNVVHRWTAHGQATADEAAA</sequence>
<dbReference type="Gene3D" id="1.10.287.130">
    <property type="match status" value="1"/>
</dbReference>
<dbReference type="PROSITE" id="PS50885">
    <property type="entry name" value="HAMP"/>
    <property type="match status" value="1"/>
</dbReference>
<dbReference type="PROSITE" id="PS50109">
    <property type="entry name" value="HIS_KIN"/>
    <property type="match status" value="1"/>
</dbReference>
<evidence type="ECO:0000256" key="4">
    <source>
        <dbReference type="ARBA" id="ARBA00022553"/>
    </source>
</evidence>
<evidence type="ECO:0000256" key="2">
    <source>
        <dbReference type="ARBA" id="ARBA00004370"/>
    </source>
</evidence>
<comment type="catalytic activity">
    <reaction evidence="1">
        <text>ATP + protein L-histidine = ADP + protein N-phospho-L-histidine.</text>
        <dbReference type="EC" id="2.7.13.3"/>
    </reaction>
</comment>
<dbReference type="RefSeq" id="WP_250199793.1">
    <property type="nucleotide sequence ID" value="NZ_CP097636.1"/>
</dbReference>
<comment type="subcellular location">
    <subcellularLocation>
        <location evidence="2">Membrane</location>
    </subcellularLocation>
</comment>
<dbReference type="Pfam" id="PF00672">
    <property type="entry name" value="HAMP"/>
    <property type="match status" value="1"/>
</dbReference>
<evidence type="ECO:0000259" key="12">
    <source>
        <dbReference type="PROSITE" id="PS50110"/>
    </source>
</evidence>
<evidence type="ECO:0000259" key="13">
    <source>
        <dbReference type="PROSITE" id="PS50885"/>
    </source>
</evidence>
<evidence type="ECO:0000256" key="6">
    <source>
        <dbReference type="ARBA" id="ARBA00022777"/>
    </source>
</evidence>
<dbReference type="SUPFAM" id="SSF55874">
    <property type="entry name" value="ATPase domain of HSP90 chaperone/DNA topoisomerase II/histidine kinase"/>
    <property type="match status" value="1"/>
</dbReference>